<evidence type="ECO:0008006" key="3">
    <source>
        <dbReference type="Google" id="ProtNLM"/>
    </source>
</evidence>
<dbReference type="Proteomes" id="UP001235344">
    <property type="component" value="Chromosome"/>
</dbReference>
<dbReference type="SUPFAM" id="SSF142921">
    <property type="entry name" value="WGR domain-like"/>
    <property type="match status" value="1"/>
</dbReference>
<sequence length="95" mass="10907">MIVRWETDHDYVLVHIHQDMFGDWIFSRAWGQIGTQFGGLKHQLADDHDQALMWLADEATIQASRGFRKVLEVEVEDESPEGREAVSQLSLLDAL</sequence>
<name>A0ABY9H9I7_9GAMM</name>
<dbReference type="EMBL" id="CP131913">
    <property type="protein sequence ID" value="WLI74250.1"/>
    <property type="molecule type" value="Genomic_DNA"/>
</dbReference>
<protein>
    <recommendedName>
        <fullName evidence="3">WGR domain-containing protein</fullName>
    </recommendedName>
</protein>
<dbReference type="RefSeq" id="WP_305502401.1">
    <property type="nucleotide sequence ID" value="NZ_CP131913.1"/>
</dbReference>
<dbReference type="InterPro" id="IPR036930">
    <property type="entry name" value="WGR_dom_sf"/>
</dbReference>
<keyword evidence="2" id="KW-1185">Reference proteome</keyword>
<gene>
    <name evidence="1" type="ORF">B6N23_04835</name>
</gene>
<organism evidence="1 2">
    <name type="scientific">Halomonas alkalicola</name>
    <dbReference type="NCBI Taxonomy" id="1930622"/>
    <lineage>
        <taxon>Bacteria</taxon>
        <taxon>Pseudomonadati</taxon>
        <taxon>Pseudomonadota</taxon>
        <taxon>Gammaproteobacteria</taxon>
        <taxon>Oceanospirillales</taxon>
        <taxon>Halomonadaceae</taxon>
        <taxon>Halomonas</taxon>
    </lineage>
</organism>
<evidence type="ECO:0000313" key="2">
    <source>
        <dbReference type="Proteomes" id="UP001235344"/>
    </source>
</evidence>
<accession>A0ABY9H9I7</accession>
<evidence type="ECO:0000313" key="1">
    <source>
        <dbReference type="EMBL" id="WLI74250.1"/>
    </source>
</evidence>
<reference evidence="1 2" key="1">
    <citation type="submission" date="2023-08" db="EMBL/GenBank/DDBJ databases">
        <title>Transcriptome Analysis of Halomonas alkalicola CICC 11012s to Identify the Genes Involved in Alkaline Tolerances.</title>
        <authorList>
            <person name="Zhai L."/>
        </authorList>
    </citation>
    <scope>NUCLEOTIDE SEQUENCE [LARGE SCALE GENOMIC DNA]</scope>
    <source>
        <strain evidence="1 2">CICC 11012s</strain>
    </source>
</reference>
<proteinExistence type="predicted"/>